<dbReference type="Pfam" id="PF07642">
    <property type="entry name" value="BBP2"/>
    <property type="match status" value="1"/>
</dbReference>
<evidence type="ECO:0000313" key="2">
    <source>
        <dbReference type="EMBL" id="TDQ29176.1"/>
    </source>
</evidence>
<evidence type="ECO:0000313" key="3">
    <source>
        <dbReference type="Proteomes" id="UP000295468"/>
    </source>
</evidence>
<dbReference type="OrthoDB" id="1114561at2"/>
<dbReference type="RefSeq" id="WP_133644764.1">
    <property type="nucleotide sequence ID" value="NZ_SNYI01000003.1"/>
</dbReference>
<feature type="signal peptide" evidence="1">
    <location>
        <begin position="1"/>
        <end position="27"/>
    </location>
</feature>
<keyword evidence="1" id="KW-0732">Signal</keyword>
<feature type="chain" id="PRO_5020193515" evidence="1">
    <location>
        <begin position="28"/>
        <end position="351"/>
    </location>
</feature>
<comment type="caution">
    <text evidence="2">The sequence shown here is derived from an EMBL/GenBank/DDBJ whole genome shotgun (WGS) entry which is preliminary data.</text>
</comment>
<dbReference type="Proteomes" id="UP000295468">
    <property type="component" value="Unassembled WGS sequence"/>
</dbReference>
<proteinExistence type="predicted"/>
<keyword evidence="3" id="KW-1185">Reference proteome</keyword>
<dbReference type="EMBL" id="SNYI01000003">
    <property type="protein sequence ID" value="TDQ29176.1"/>
    <property type="molecule type" value="Genomic_DNA"/>
</dbReference>
<reference evidence="2 3" key="1">
    <citation type="submission" date="2019-03" db="EMBL/GenBank/DDBJ databases">
        <title>Genomic Encyclopedia of Archaeal and Bacterial Type Strains, Phase II (KMG-II): from individual species to whole genera.</title>
        <authorList>
            <person name="Goeker M."/>
        </authorList>
    </citation>
    <scope>NUCLEOTIDE SEQUENCE [LARGE SCALE GENOMIC DNA]</scope>
    <source>
        <strain evidence="2 3">DSM 18435</strain>
    </source>
</reference>
<sequence length="351" mass="37690">MKTILNTKYVKKLLFSLFLSGMTLGFAQEAETAESTPKFKLSGSIDAYYRANLNSANSGANYSAPGSSFANLPGFALGMANVIASYEGEKVGFVGDLVFGPRGTDAIFASPMYSLTGNIVNQLYVYWNVSDHVTLTFGNFNTFLGYEVISPVANFNYSTSYLFSYGPFSHTGLKADFDLGSDWSLMLAVMNPTDLTEFNPNGKYAYGAQLGYSGQFLNFLADDGAFEIDYTGGFDLSESFYLGINAAYFDGADDTGFAGVALYPQYQTSENFTIGLRGEYFAETENFGAIGTGVADSSVLALTLTGSATIGDLIIKPELRLDSASDDAFLDSDGQPMDNLASFVVAAVYGF</sequence>
<evidence type="ECO:0000256" key="1">
    <source>
        <dbReference type="SAM" id="SignalP"/>
    </source>
</evidence>
<name>A0A4R6TIW6_9FLAO</name>
<dbReference type="AlphaFoldDB" id="A0A4R6TIW6"/>
<dbReference type="InterPro" id="IPR011486">
    <property type="entry name" value="BBP2"/>
</dbReference>
<organism evidence="2 3">
    <name type="scientific">Zeaxanthinibacter enoshimensis</name>
    <dbReference type="NCBI Taxonomy" id="392009"/>
    <lineage>
        <taxon>Bacteria</taxon>
        <taxon>Pseudomonadati</taxon>
        <taxon>Bacteroidota</taxon>
        <taxon>Flavobacteriia</taxon>
        <taxon>Flavobacteriales</taxon>
        <taxon>Flavobacteriaceae</taxon>
        <taxon>Zeaxanthinibacter</taxon>
    </lineage>
</organism>
<accession>A0A4R6TIW6</accession>
<gene>
    <name evidence="2" type="ORF">CLV82_2630</name>
</gene>
<protein>
    <submittedName>
        <fullName evidence="2">Putative OmpL-like beta-barrel porin-2</fullName>
    </submittedName>
</protein>